<comment type="caution">
    <text evidence="1">The sequence shown here is derived from an EMBL/GenBank/DDBJ whole genome shotgun (WGS) entry which is preliminary data.</text>
</comment>
<proteinExistence type="predicted"/>
<reference evidence="1" key="1">
    <citation type="journal article" date="2023" name="Insect Mol. Biol.">
        <title>Genome sequencing provides insights into the evolution of gene families encoding plant cell wall-degrading enzymes in longhorned beetles.</title>
        <authorList>
            <person name="Shin N.R."/>
            <person name="Okamura Y."/>
            <person name="Kirsch R."/>
            <person name="Pauchet Y."/>
        </authorList>
    </citation>
    <scope>NUCLEOTIDE SEQUENCE</scope>
    <source>
        <strain evidence="1">MMC_N1</strain>
    </source>
</reference>
<sequence length="97" mass="11211">MAFALRTAVIEVTGYSPTILNFGRHVPASGEYYGKLESIRDLDVNNLNRLEYDAEIDKLPQLYVEVRRHLAEAYGKNAKQYNFRKRPVDDYQVGEKT</sequence>
<keyword evidence="2" id="KW-1185">Reference proteome</keyword>
<protein>
    <submittedName>
        <fullName evidence="1">Uncharacterized protein</fullName>
    </submittedName>
</protein>
<evidence type="ECO:0000313" key="1">
    <source>
        <dbReference type="EMBL" id="KAJ8965518.1"/>
    </source>
</evidence>
<name>A0ABQ9ITS0_9CUCU</name>
<dbReference type="Proteomes" id="UP001162164">
    <property type="component" value="Unassembled WGS sequence"/>
</dbReference>
<accession>A0ABQ9ITS0</accession>
<dbReference type="EMBL" id="JAPWTJ010002596">
    <property type="protein sequence ID" value="KAJ8965518.1"/>
    <property type="molecule type" value="Genomic_DNA"/>
</dbReference>
<organism evidence="1 2">
    <name type="scientific">Molorchus minor</name>
    <dbReference type="NCBI Taxonomy" id="1323400"/>
    <lineage>
        <taxon>Eukaryota</taxon>
        <taxon>Metazoa</taxon>
        <taxon>Ecdysozoa</taxon>
        <taxon>Arthropoda</taxon>
        <taxon>Hexapoda</taxon>
        <taxon>Insecta</taxon>
        <taxon>Pterygota</taxon>
        <taxon>Neoptera</taxon>
        <taxon>Endopterygota</taxon>
        <taxon>Coleoptera</taxon>
        <taxon>Polyphaga</taxon>
        <taxon>Cucujiformia</taxon>
        <taxon>Chrysomeloidea</taxon>
        <taxon>Cerambycidae</taxon>
        <taxon>Lamiinae</taxon>
        <taxon>Monochamini</taxon>
        <taxon>Molorchus</taxon>
    </lineage>
</organism>
<evidence type="ECO:0000313" key="2">
    <source>
        <dbReference type="Proteomes" id="UP001162164"/>
    </source>
</evidence>
<gene>
    <name evidence="1" type="ORF">NQ317_016790</name>
</gene>